<keyword evidence="1" id="KW-0732">Signal</keyword>
<evidence type="ECO:0000256" key="1">
    <source>
        <dbReference type="SAM" id="SignalP"/>
    </source>
</evidence>
<protein>
    <submittedName>
        <fullName evidence="2">Uncharacterized protein</fullName>
    </submittedName>
</protein>
<proteinExistence type="predicted"/>
<evidence type="ECO:0000313" key="2">
    <source>
        <dbReference type="EMBL" id="GGG29954.1"/>
    </source>
</evidence>
<comment type="caution">
    <text evidence="2">The sequence shown here is derived from an EMBL/GenBank/DDBJ whole genome shotgun (WGS) entry which is preliminary data.</text>
</comment>
<accession>A0A8J2ZAB4</accession>
<feature type="chain" id="PRO_5035154901" evidence="1">
    <location>
        <begin position="39"/>
        <end position="373"/>
    </location>
</feature>
<dbReference type="EMBL" id="BMKS01000004">
    <property type="protein sequence ID" value="GGG29954.1"/>
    <property type="molecule type" value="Genomic_DNA"/>
</dbReference>
<name>A0A8J2ZAB4_9PROT</name>
<keyword evidence="3" id="KW-1185">Reference proteome</keyword>
<gene>
    <name evidence="2" type="ORF">GCM10010964_17360</name>
</gene>
<evidence type="ECO:0000313" key="3">
    <source>
        <dbReference type="Proteomes" id="UP000597507"/>
    </source>
</evidence>
<dbReference type="AlphaFoldDB" id="A0A8J2ZAB4"/>
<feature type="signal peptide" evidence="1">
    <location>
        <begin position="1"/>
        <end position="38"/>
    </location>
</feature>
<dbReference type="Proteomes" id="UP000597507">
    <property type="component" value="Unassembled WGS sequence"/>
</dbReference>
<organism evidence="2 3">
    <name type="scientific">Caldovatus sediminis</name>
    <dbReference type="NCBI Taxonomy" id="2041189"/>
    <lineage>
        <taxon>Bacteria</taxon>
        <taxon>Pseudomonadati</taxon>
        <taxon>Pseudomonadota</taxon>
        <taxon>Alphaproteobacteria</taxon>
        <taxon>Acetobacterales</taxon>
        <taxon>Roseomonadaceae</taxon>
        <taxon>Caldovatus</taxon>
    </lineage>
</organism>
<sequence>MPVPATTGPALRRRVWLLGGLAAAAAALSSRHGGHAMAALPAAAVLLAPGPEDSSQGRWAASFAAALGRRTAPQPTRLEPQPLGGADGVTAANRFATSAAPDGRTLLAMAGAAAHARMIGDGRARYEPSAWLPVCGLVQPTALLVRSPAVAAHLVAVRRAENATPAPLRLGLPGPEAPEAAALLALELLGVRAQPVFGVDVAAAEPALAEGRVDAILASGANLAARARAIGAEPWFAAARAEAGPHAAARRDPALPGVPSLAERIALRVAAGVASPAAEMVLAADAGLAAARMHAAIVLPALTPADLVALWRHAAARLAEELLEDGAPEAETACPLLPGTEAAAAYAAACAVPEPVVQAYRGWLARRLDWRGS</sequence>
<reference evidence="2 3" key="1">
    <citation type="journal article" date="2014" name="Int. J. Syst. Evol. Microbiol.">
        <title>Complete genome sequence of Corynebacterium casei LMG S-19264T (=DSM 44701T), isolated from a smear-ripened cheese.</title>
        <authorList>
            <consortium name="US DOE Joint Genome Institute (JGI-PGF)"/>
            <person name="Walter F."/>
            <person name="Albersmeier A."/>
            <person name="Kalinowski J."/>
            <person name="Ruckert C."/>
        </authorList>
    </citation>
    <scope>NUCLEOTIDE SEQUENCE [LARGE SCALE GENOMIC DNA]</scope>
    <source>
        <strain evidence="2 3">CGMCC 1.16330</strain>
    </source>
</reference>